<reference evidence="2 3" key="1">
    <citation type="submission" date="2024-01" db="EMBL/GenBank/DDBJ databases">
        <title>Comparative genomics of Cryptococcus and Kwoniella reveals pathogenesis evolution and contrasting modes of karyotype evolution via chromosome fusion or intercentromeric recombination.</title>
        <authorList>
            <person name="Coelho M.A."/>
            <person name="David-Palma M."/>
            <person name="Shea T."/>
            <person name="Bowers K."/>
            <person name="McGinley-Smith S."/>
            <person name="Mohammad A.W."/>
            <person name="Gnirke A."/>
            <person name="Yurkov A.M."/>
            <person name="Nowrousian M."/>
            <person name="Sun S."/>
            <person name="Cuomo C.A."/>
            <person name="Heitman J."/>
        </authorList>
    </citation>
    <scope>NUCLEOTIDE SEQUENCE [LARGE SCALE GENOMIC DNA]</scope>
    <source>
        <strain evidence="2 3">CBS 6074</strain>
    </source>
</reference>
<dbReference type="AlphaFoldDB" id="A0AAX4K2F5"/>
<evidence type="ECO:0000256" key="1">
    <source>
        <dbReference type="SAM" id="MobiDB-lite"/>
    </source>
</evidence>
<protein>
    <recommendedName>
        <fullName evidence="4">WW domain-containing protein</fullName>
    </recommendedName>
</protein>
<dbReference type="EMBL" id="CP144106">
    <property type="protein sequence ID" value="WWC91795.1"/>
    <property type="molecule type" value="Genomic_DNA"/>
</dbReference>
<dbReference type="RefSeq" id="XP_066078557.1">
    <property type="nucleotide sequence ID" value="XM_066222460.1"/>
</dbReference>
<organism evidence="2 3">
    <name type="scientific">Kwoniella dendrophila CBS 6074</name>
    <dbReference type="NCBI Taxonomy" id="1295534"/>
    <lineage>
        <taxon>Eukaryota</taxon>
        <taxon>Fungi</taxon>
        <taxon>Dikarya</taxon>
        <taxon>Basidiomycota</taxon>
        <taxon>Agaricomycotina</taxon>
        <taxon>Tremellomycetes</taxon>
        <taxon>Tremellales</taxon>
        <taxon>Cryptococcaceae</taxon>
        <taxon>Kwoniella</taxon>
    </lineage>
</organism>
<dbReference type="Proteomes" id="UP001355207">
    <property type="component" value="Chromosome 9"/>
</dbReference>
<dbReference type="GeneID" id="91097411"/>
<feature type="region of interest" description="Disordered" evidence="1">
    <location>
        <begin position="1"/>
        <end position="67"/>
    </location>
</feature>
<evidence type="ECO:0000313" key="3">
    <source>
        <dbReference type="Proteomes" id="UP001355207"/>
    </source>
</evidence>
<evidence type="ECO:0000313" key="2">
    <source>
        <dbReference type="EMBL" id="WWC91795.1"/>
    </source>
</evidence>
<gene>
    <name evidence="2" type="ORF">L201_006742</name>
</gene>
<accession>A0AAX4K2F5</accession>
<name>A0AAX4K2F5_9TREE</name>
<sequence>MPRKDPLPGPDYFHRSAPSQPNTSGSGYAYVPAPSGYRYGSLTPSSTYPRDTSASYSQGSANYVPPASNSEIPMTITFLPDTLYWTDDHGHTTEMGSLPEVTGLWYIDPTKHRFRDGDNFIRDLKLRETIQDLYRTANTVLPEEILQKQVHLAEQSTNTWRRDHYHELFELYEEEMARREWQRREYEDSRSPRRTSYSYDRGSSIGSGVNVREAVPSSVRRTRDSRGVIETVYLRRR</sequence>
<feature type="compositionally biased region" description="Polar residues" evidence="1">
    <location>
        <begin position="17"/>
        <end position="26"/>
    </location>
</feature>
<keyword evidence="3" id="KW-1185">Reference proteome</keyword>
<feature type="compositionally biased region" description="Polar residues" evidence="1">
    <location>
        <begin position="42"/>
        <end position="67"/>
    </location>
</feature>
<evidence type="ECO:0008006" key="4">
    <source>
        <dbReference type="Google" id="ProtNLM"/>
    </source>
</evidence>
<proteinExistence type="predicted"/>